<dbReference type="Pfam" id="PF02674">
    <property type="entry name" value="Colicin_V"/>
    <property type="match status" value="1"/>
</dbReference>
<gene>
    <name evidence="6" type="ORF">AALT52_04755</name>
</gene>
<evidence type="ECO:0000256" key="5">
    <source>
        <dbReference type="SAM" id="Phobius"/>
    </source>
</evidence>
<keyword evidence="4 5" id="KW-0472">Membrane</keyword>
<evidence type="ECO:0000256" key="1">
    <source>
        <dbReference type="ARBA" id="ARBA00004141"/>
    </source>
</evidence>
<dbReference type="RefSeq" id="WP_369941619.1">
    <property type="nucleotide sequence ID" value="NZ_JBCLUF010000013.1"/>
</dbReference>
<feature type="transmembrane region" description="Helical" evidence="5">
    <location>
        <begin position="63"/>
        <end position="84"/>
    </location>
</feature>
<proteinExistence type="predicted"/>
<feature type="transmembrane region" description="Helical" evidence="5">
    <location>
        <begin position="104"/>
        <end position="128"/>
    </location>
</feature>
<reference evidence="6 7" key="1">
    <citation type="submission" date="2024-03" db="EMBL/GenBank/DDBJ databases">
        <title>Mouse gut bacterial collection (mGBC) of GemPharmatech.</title>
        <authorList>
            <person name="He Y."/>
            <person name="Dong L."/>
            <person name="Wu D."/>
            <person name="Gao X."/>
            <person name="Lin Z."/>
        </authorList>
    </citation>
    <scope>NUCLEOTIDE SEQUENCE [LARGE SCALE GENOMIC DNA]</scope>
    <source>
        <strain evidence="6 7">15-30</strain>
    </source>
</reference>
<comment type="caution">
    <text evidence="6">The sequence shown here is derived from an EMBL/GenBank/DDBJ whole genome shotgun (WGS) entry which is preliminary data.</text>
</comment>
<keyword evidence="7" id="KW-1185">Reference proteome</keyword>
<evidence type="ECO:0000256" key="4">
    <source>
        <dbReference type="ARBA" id="ARBA00023136"/>
    </source>
</evidence>
<sequence>MILTLIIILLLFVAFKHGATRGFLAVSVKLIGFIALMVLSLWFAPSVGQSLADLFRSLGVQLIFYQILAFWLIMLVGGILLRFVTVTLKKTTRRLPVISHVDRLLGGIVSFLMMYGVLFFGLLLGSVWPTPTPKEMILDSSGAQFILKKTPIISQEIYSHWLEQPELTVL</sequence>
<organism evidence="6 7">
    <name type="scientific">Ligilactobacillus faecis</name>
    <dbReference type="NCBI Taxonomy" id="762833"/>
    <lineage>
        <taxon>Bacteria</taxon>
        <taxon>Bacillati</taxon>
        <taxon>Bacillota</taxon>
        <taxon>Bacilli</taxon>
        <taxon>Lactobacillales</taxon>
        <taxon>Lactobacillaceae</taxon>
        <taxon>Ligilactobacillus</taxon>
    </lineage>
</organism>
<evidence type="ECO:0000256" key="2">
    <source>
        <dbReference type="ARBA" id="ARBA00022692"/>
    </source>
</evidence>
<evidence type="ECO:0000256" key="3">
    <source>
        <dbReference type="ARBA" id="ARBA00022989"/>
    </source>
</evidence>
<dbReference type="InterPro" id="IPR003825">
    <property type="entry name" value="Colicin-V_CvpA"/>
</dbReference>
<dbReference type="EMBL" id="JBCLUF010000013">
    <property type="protein sequence ID" value="MEY8662202.1"/>
    <property type="molecule type" value="Genomic_DNA"/>
</dbReference>
<evidence type="ECO:0000313" key="7">
    <source>
        <dbReference type="Proteomes" id="UP001565236"/>
    </source>
</evidence>
<protein>
    <submittedName>
        <fullName evidence="6">CvpA family protein</fullName>
    </submittedName>
</protein>
<keyword evidence="2 5" id="KW-0812">Transmembrane</keyword>
<evidence type="ECO:0000313" key="6">
    <source>
        <dbReference type="EMBL" id="MEY8662202.1"/>
    </source>
</evidence>
<keyword evidence="3 5" id="KW-1133">Transmembrane helix</keyword>
<feature type="transmembrane region" description="Helical" evidence="5">
    <location>
        <begin position="28"/>
        <end position="51"/>
    </location>
</feature>
<accession>A0ABV4DRW8</accession>
<dbReference type="Proteomes" id="UP001565236">
    <property type="component" value="Unassembled WGS sequence"/>
</dbReference>
<name>A0ABV4DRW8_9LACO</name>
<dbReference type="PANTHER" id="PTHR37306:SF1">
    <property type="entry name" value="COLICIN V PRODUCTION PROTEIN"/>
    <property type="match status" value="1"/>
</dbReference>
<dbReference type="PANTHER" id="PTHR37306">
    <property type="entry name" value="COLICIN V PRODUCTION PROTEIN"/>
    <property type="match status" value="1"/>
</dbReference>
<comment type="subcellular location">
    <subcellularLocation>
        <location evidence="1">Membrane</location>
        <topology evidence="1">Multi-pass membrane protein</topology>
    </subcellularLocation>
</comment>